<gene>
    <name evidence="1" type="ORF">SAMN05216177_106129</name>
</gene>
<proteinExistence type="predicted"/>
<organism evidence="1 2">
    <name type="scientific">Ectopseudomonas toyotomiensis</name>
    <dbReference type="NCBI Taxonomy" id="554344"/>
    <lineage>
        <taxon>Bacteria</taxon>
        <taxon>Pseudomonadati</taxon>
        <taxon>Pseudomonadota</taxon>
        <taxon>Gammaproteobacteria</taxon>
        <taxon>Pseudomonadales</taxon>
        <taxon>Pseudomonadaceae</taxon>
        <taxon>Ectopseudomonas</taxon>
    </lineage>
</organism>
<keyword evidence="2" id="KW-1185">Reference proteome</keyword>
<sequence>MCEIVSNRLSLNTTSLLAHPPLRVLDQFLARQIDISNFT</sequence>
<evidence type="ECO:0000313" key="2">
    <source>
        <dbReference type="Proteomes" id="UP000182025"/>
    </source>
</evidence>
<dbReference type="AlphaFoldDB" id="A0A1I5UC05"/>
<evidence type="ECO:0000313" key="1">
    <source>
        <dbReference type="EMBL" id="SFP92775.1"/>
    </source>
</evidence>
<dbReference type="Proteomes" id="UP000182025">
    <property type="component" value="Unassembled WGS sequence"/>
</dbReference>
<name>A0A1I5UC05_9GAMM</name>
<dbReference type="EMBL" id="FOXK01000006">
    <property type="protein sequence ID" value="SFP92775.1"/>
    <property type="molecule type" value="Genomic_DNA"/>
</dbReference>
<protein>
    <submittedName>
        <fullName evidence="1">Uncharacterized protein</fullName>
    </submittedName>
</protein>
<reference evidence="2" key="1">
    <citation type="submission" date="2016-10" db="EMBL/GenBank/DDBJ databases">
        <authorList>
            <person name="Varghese N."/>
            <person name="Submissions S."/>
        </authorList>
    </citation>
    <scope>NUCLEOTIDE SEQUENCE [LARGE SCALE GENOMIC DNA]</scope>
    <source>
        <strain evidence="2">JCM 15604</strain>
    </source>
</reference>
<accession>A0A1I5UC05</accession>